<comment type="caution">
    <text evidence="1">The sequence shown here is derived from an EMBL/GenBank/DDBJ whole genome shotgun (WGS) entry which is preliminary data.</text>
</comment>
<protein>
    <submittedName>
        <fullName evidence="1">Uncharacterized protein</fullName>
    </submittedName>
</protein>
<evidence type="ECO:0000313" key="2">
    <source>
        <dbReference type="Proteomes" id="UP001432027"/>
    </source>
</evidence>
<dbReference type="AlphaFoldDB" id="A0AAV5T3S2"/>
<proteinExistence type="predicted"/>
<name>A0AAV5T3S2_9BILA</name>
<keyword evidence="2" id="KW-1185">Reference proteome</keyword>
<sequence length="123" mass="13357">MFIRVNCLQKNAVGVSLPPPWRILLPCVVESYDSRVIEAVQSFDFLLSSGIRLTANFPSSDSTIVFSVANTQPKVPCPSTLSGLKSVMNRDVNSSSKSPETLRLSISPSCSLPVILLSFKLGR</sequence>
<accession>A0AAV5T3S2</accession>
<dbReference type="Proteomes" id="UP001432027">
    <property type="component" value="Unassembled WGS sequence"/>
</dbReference>
<reference evidence="1" key="1">
    <citation type="submission" date="2023-10" db="EMBL/GenBank/DDBJ databases">
        <title>Genome assembly of Pristionchus species.</title>
        <authorList>
            <person name="Yoshida K."/>
            <person name="Sommer R.J."/>
        </authorList>
    </citation>
    <scope>NUCLEOTIDE SEQUENCE</scope>
    <source>
        <strain evidence="1">RS0144</strain>
    </source>
</reference>
<evidence type="ECO:0000313" key="1">
    <source>
        <dbReference type="EMBL" id="GMS90236.1"/>
    </source>
</evidence>
<dbReference type="EMBL" id="BTSX01000003">
    <property type="protein sequence ID" value="GMS90236.1"/>
    <property type="molecule type" value="Genomic_DNA"/>
</dbReference>
<gene>
    <name evidence="1" type="ORF">PENTCL1PPCAC_12411</name>
</gene>
<organism evidence="1 2">
    <name type="scientific">Pristionchus entomophagus</name>
    <dbReference type="NCBI Taxonomy" id="358040"/>
    <lineage>
        <taxon>Eukaryota</taxon>
        <taxon>Metazoa</taxon>
        <taxon>Ecdysozoa</taxon>
        <taxon>Nematoda</taxon>
        <taxon>Chromadorea</taxon>
        <taxon>Rhabditida</taxon>
        <taxon>Rhabditina</taxon>
        <taxon>Diplogasteromorpha</taxon>
        <taxon>Diplogasteroidea</taxon>
        <taxon>Neodiplogasteridae</taxon>
        <taxon>Pristionchus</taxon>
    </lineage>
</organism>